<dbReference type="AlphaFoldDB" id="A0A7X5BZ12"/>
<sequence>MFEHNEILRKFDSVEQLFSNLIEITAKSTLKLSDIEERIISIEERILSIENWLWRYEKKFADQEKVMKMLSKNSLIDGLVRYKYFSSKIVPFHLQSREYQESSMRSARDDDEDE</sequence>
<gene>
    <name evidence="1" type="ORF">GT003_24560</name>
</gene>
<evidence type="ECO:0000313" key="2">
    <source>
        <dbReference type="Proteomes" id="UP000558113"/>
    </source>
</evidence>
<comment type="caution">
    <text evidence="1">The sequence shown here is derived from an EMBL/GenBank/DDBJ whole genome shotgun (WGS) entry which is preliminary data.</text>
</comment>
<dbReference type="Proteomes" id="UP000558113">
    <property type="component" value="Unassembled WGS sequence"/>
</dbReference>
<dbReference type="RefSeq" id="WP_161702917.1">
    <property type="nucleotide sequence ID" value="NZ_JAAAMU010000017.1"/>
</dbReference>
<reference evidence="1 2" key="1">
    <citation type="submission" date="2020-01" db="EMBL/GenBank/DDBJ databases">
        <title>Paenibacillus soybeanensis sp. nov. isolated from the nodules of soybean (Glycine max(L.) Merr).</title>
        <authorList>
            <person name="Wang H."/>
        </authorList>
    </citation>
    <scope>NUCLEOTIDE SEQUENCE [LARGE SCALE GENOMIC DNA]</scope>
    <source>
        <strain evidence="1 2">DSM 23054</strain>
    </source>
</reference>
<proteinExistence type="predicted"/>
<keyword evidence="2" id="KW-1185">Reference proteome</keyword>
<dbReference type="EMBL" id="JAAAMU010000017">
    <property type="protein sequence ID" value="NBC72183.1"/>
    <property type="molecule type" value="Genomic_DNA"/>
</dbReference>
<protein>
    <submittedName>
        <fullName evidence="1">Uncharacterized protein</fullName>
    </submittedName>
</protein>
<accession>A0A7X5BZ12</accession>
<organism evidence="1 2">
    <name type="scientific">Paenibacillus sacheonensis</name>
    <dbReference type="NCBI Taxonomy" id="742054"/>
    <lineage>
        <taxon>Bacteria</taxon>
        <taxon>Bacillati</taxon>
        <taxon>Bacillota</taxon>
        <taxon>Bacilli</taxon>
        <taxon>Bacillales</taxon>
        <taxon>Paenibacillaceae</taxon>
        <taxon>Paenibacillus</taxon>
    </lineage>
</organism>
<name>A0A7X5BZ12_9BACL</name>
<evidence type="ECO:0000313" key="1">
    <source>
        <dbReference type="EMBL" id="NBC72183.1"/>
    </source>
</evidence>
<dbReference type="OrthoDB" id="2643713at2"/>